<protein>
    <submittedName>
        <fullName evidence="1">Glycopeptide antibiotics resistance protein</fullName>
    </submittedName>
</protein>
<dbReference type="PANTHER" id="PTHR36834:SF1">
    <property type="entry name" value="INTEGRAL MEMBRANE PROTEIN"/>
    <property type="match status" value="1"/>
</dbReference>
<dbReference type="InterPro" id="IPR053150">
    <property type="entry name" value="Teicoplanin_resist-assoc"/>
</dbReference>
<evidence type="ECO:0000313" key="1">
    <source>
        <dbReference type="EMBL" id="SDD18080.1"/>
    </source>
</evidence>
<organism evidence="1 2">
    <name type="scientific">Prauserella marina</name>
    <dbReference type="NCBI Taxonomy" id="530584"/>
    <lineage>
        <taxon>Bacteria</taxon>
        <taxon>Bacillati</taxon>
        <taxon>Actinomycetota</taxon>
        <taxon>Actinomycetes</taxon>
        <taxon>Pseudonocardiales</taxon>
        <taxon>Pseudonocardiaceae</taxon>
        <taxon>Prauserella</taxon>
    </lineage>
</organism>
<reference evidence="1 2" key="1">
    <citation type="submission" date="2016-10" db="EMBL/GenBank/DDBJ databases">
        <authorList>
            <person name="de Groot N.N."/>
        </authorList>
    </citation>
    <scope>NUCLEOTIDE SEQUENCE [LARGE SCALE GENOMIC DNA]</scope>
    <source>
        <strain evidence="1 2">CGMCC 4.5506</strain>
    </source>
</reference>
<gene>
    <name evidence="1" type="ORF">SAMN05421630_106275</name>
</gene>
<accession>A0A1G6SMC0</accession>
<name>A0A1G6SMC0_9PSEU</name>
<dbReference type="PANTHER" id="PTHR36834">
    <property type="entry name" value="MEMBRANE PROTEIN-RELATED"/>
    <property type="match status" value="1"/>
</dbReference>
<sequence>MIGYRLIGRRGADPSGHNVLFMTTAQETALKYGLLGFIVVWGIVLVPQVITHLAKYGRIDRRKLVVTATVILYACLGLAVVFLPLPTGGSSGLSQTVQLVPFQWIDDVKREAVTSGIPGGLSTLAFQQMAMNVLLFVPLGIFANTLWRKGATKTLLIGFGVSFAIEVTQVTANFGTAPFVYRIFDVDDLLNNTAGAVLGWVVAALASALRSTANTGAGHTVNSRNAVPAASATVPVPVSRPHRVPQAVPFDARHDAARLAGLRTQPLPRRP</sequence>
<evidence type="ECO:0000313" key="2">
    <source>
        <dbReference type="Proteomes" id="UP000199494"/>
    </source>
</evidence>
<keyword evidence="2" id="KW-1185">Reference proteome</keyword>
<proteinExistence type="predicted"/>
<dbReference type="InterPro" id="IPR006976">
    <property type="entry name" value="VanZ-like"/>
</dbReference>
<dbReference type="STRING" id="530584.SAMN05421630_106275"/>
<dbReference type="EMBL" id="FMZE01000006">
    <property type="protein sequence ID" value="SDD18080.1"/>
    <property type="molecule type" value="Genomic_DNA"/>
</dbReference>
<dbReference type="AlphaFoldDB" id="A0A1G6SMC0"/>
<dbReference type="Proteomes" id="UP000199494">
    <property type="component" value="Unassembled WGS sequence"/>
</dbReference>
<dbReference type="Pfam" id="PF04892">
    <property type="entry name" value="VanZ"/>
    <property type="match status" value="1"/>
</dbReference>